<comment type="similarity">
    <text evidence="5">Belongs to the protein N5-glutamine methyltransferase family. PrmC subfamily.</text>
</comment>
<dbReference type="Proteomes" id="UP000004931">
    <property type="component" value="Unassembled WGS sequence"/>
</dbReference>
<protein>
    <recommendedName>
        <fullName evidence="5">Release factor glutamine methyltransferase</fullName>
        <shortName evidence="5">RF MTase</shortName>
        <ecNumber evidence="5">2.1.1.297</ecNumber>
    </recommendedName>
    <alternativeName>
        <fullName evidence="5">N5-glutamine methyltransferase PrmC</fullName>
    </alternativeName>
    <alternativeName>
        <fullName evidence="5">Protein-(glutamine-N5) MTase PrmC</fullName>
    </alternativeName>
    <alternativeName>
        <fullName evidence="5">Protein-glutamine N-methyltransferase PrmC</fullName>
    </alternativeName>
</protein>
<evidence type="ECO:0000256" key="5">
    <source>
        <dbReference type="HAMAP-Rule" id="MF_02126"/>
    </source>
</evidence>
<dbReference type="CDD" id="cd02440">
    <property type="entry name" value="AdoMet_MTases"/>
    <property type="match status" value="1"/>
</dbReference>
<dbReference type="PANTHER" id="PTHR18895:SF74">
    <property type="entry name" value="MTRF1L RELEASE FACTOR GLUTAMINE METHYLTRANSFERASE"/>
    <property type="match status" value="1"/>
</dbReference>
<evidence type="ECO:0000256" key="1">
    <source>
        <dbReference type="ARBA" id="ARBA00022603"/>
    </source>
</evidence>
<dbReference type="InterPro" id="IPR019874">
    <property type="entry name" value="RF_methyltr_PrmC"/>
</dbReference>
<dbReference type="EMBL" id="AAVT01000007">
    <property type="protein sequence ID" value="EAW30630.1"/>
    <property type="molecule type" value="Genomic_DNA"/>
</dbReference>
<dbReference type="HAMAP" id="MF_02126">
    <property type="entry name" value="RF_methyltr_PrmC"/>
    <property type="match status" value="1"/>
</dbReference>
<sequence length="285" mass="31141">MATVAELLLHSKNLQSVSDSAMLDVELLLCFCLEKRRSFLRAWPEAEVSTEHERHFLTLLERRIVGEPIAYITGERGFWSLDLQVNASTLIPRPETELLVEKTLELMSDAASADILDLGTGSGAIALALASEKSGWCIVASDVQPNAVALAESNKAKYSLNNVTVLESNWFDAIGNQCFDVIVSNPPYIDPQDNHLEEGDVSFEPRSALVAENHGLADLEHIADCAGAYLKDRGWLLLEHGYNQADAVQALLLRAGFTKIFTAVDLSGWGRLTGGQFIAGVDNDE</sequence>
<evidence type="ECO:0000256" key="2">
    <source>
        <dbReference type="ARBA" id="ARBA00022679"/>
    </source>
</evidence>
<dbReference type="AlphaFoldDB" id="A0YF35"/>
<dbReference type="GO" id="GO:0003676">
    <property type="term" value="F:nucleic acid binding"/>
    <property type="evidence" value="ECO:0007669"/>
    <property type="project" value="InterPro"/>
</dbReference>
<gene>
    <name evidence="5" type="primary">prmC</name>
    <name evidence="8" type="ORF">GP2143_00787</name>
</gene>
<keyword evidence="1 5" id="KW-0489">Methyltransferase</keyword>
<evidence type="ECO:0000256" key="3">
    <source>
        <dbReference type="ARBA" id="ARBA00022691"/>
    </source>
</evidence>
<evidence type="ECO:0000256" key="4">
    <source>
        <dbReference type="ARBA" id="ARBA00048391"/>
    </source>
</evidence>
<dbReference type="InterPro" id="IPR040758">
    <property type="entry name" value="PrmC_N"/>
</dbReference>
<feature type="domain" description="Release factor glutamine methyltransferase N-terminal" evidence="7">
    <location>
        <begin position="13"/>
        <end position="74"/>
    </location>
</feature>
<dbReference type="InterPro" id="IPR029063">
    <property type="entry name" value="SAM-dependent_MTases_sf"/>
</dbReference>
<dbReference type="PANTHER" id="PTHR18895">
    <property type="entry name" value="HEMK METHYLTRANSFERASE"/>
    <property type="match status" value="1"/>
</dbReference>
<dbReference type="OrthoDB" id="9800643at2"/>
<dbReference type="EC" id="2.1.1.297" evidence="5"/>
<dbReference type="NCBIfam" id="TIGR00536">
    <property type="entry name" value="hemK_fam"/>
    <property type="match status" value="1"/>
</dbReference>
<keyword evidence="9" id="KW-1185">Reference proteome</keyword>
<dbReference type="Gene3D" id="1.10.8.10">
    <property type="entry name" value="DNA helicase RuvA subunit, C-terminal domain"/>
    <property type="match status" value="1"/>
</dbReference>
<feature type="binding site" evidence="5">
    <location>
        <position position="170"/>
    </location>
    <ligand>
        <name>S-adenosyl-L-methionine</name>
        <dbReference type="ChEBI" id="CHEBI:59789"/>
    </ligand>
</feature>
<dbReference type="SUPFAM" id="SSF53335">
    <property type="entry name" value="S-adenosyl-L-methionine-dependent methyltransferases"/>
    <property type="match status" value="1"/>
</dbReference>
<keyword evidence="2 5" id="KW-0808">Transferase</keyword>
<feature type="binding site" evidence="5">
    <location>
        <begin position="119"/>
        <end position="123"/>
    </location>
    <ligand>
        <name>S-adenosyl-L-methionine</name>
        <dbReference type="ChEBI" id="CHEBI:59789"/>
    </ligand>
</feature>
<name>A0YF35_9GAMM</name>
<reference evidence="8 9" key="1">
    <citation type="journal article" date="2010" name="J. Bacteriol.">
        <title>Genome sequence of the oligotrophic marine Gammaproteobacterium HTCC2143, isolated from the Oregon Coast.</title>
        <authorList>
            <person name="Oh H.M."/>
            <person name="Kang I."/>
            <person name="Ferriera S."/>
            <person name="Giovannoni S.J."/>
            <person name="Cho J.C."/>
        </authorList>
    </citation>
    <scope>NUCLEOTIDE SEQUENCE [LARGE SCALE GENOMIC DNA]</scope>
    <source>
        <strain evidence="8 9">HTCC2143</strain>
    </source>
</reference>
<comment type="catalytic activity">
    <reaction evidence="4 5">
        <text>L-glutaminyl-[peptide chain release factor] + S-adenosyl-L-methionine = N(5)-methyl-L-glutaminyl-[peptide chain release factor] + S-adenosyl-L-homocysteine + H(+)</text>
        <dbReference type="Rhea" id="RHEA:42896"/>
        <dbReference type="Rhea" id="RHEA-COMP:10271"/>
        <dbReference type="Rhea" id="RHEA-COMP:10272"/>
        <dbReference type="ChEBI" id="CHEBI:15378"/>
        <dbReference type="ChEBI" id="CHEBI:30011"/>
        <dbReference type="ChEBI" id="CHEBI:57856"/>
        <dbReference type="ChEBI" id="CHEBI:59789"/>
        <dbReference type="ChEBI" id="CHEBI:61891"/>
        <dbReference type="EC" id="2.1.1.297"/>
    </reaction>
</comment>
<organism evidence="8 9">
    <name type="scientific">marine gamma proteobacterium HTCC2143</name>
    <dbReference type="NCBI Taxonomy" id="247633"/>
    <lineage>
        <taxon>Bacteria</taxon>
        <taxon>Pseudomonadati</taxon>
        <taxon>Pseudomonadota</taxon>
        <taxon>Gammaproteobacteria</taxon>
        <taxon>Cellvibrionales</taxon>
        <taxon>Spongiibacteraceae</taxon>
        <taxon>BD1-7 clade</taxon>
    </lineage>
</organism>
<evidence type="ECO:0000313" key="8">
    <source>
        <dbReference type="EMBL" id="EAW30630.1"/>
    </source>
</evidence>
<comment type="caution">
    <text evidence="8">The sequence shown here is derived from an EMBL/GenBank/DDBJ whole genome shotgun (WGS) entry which is preliminary data.</text>
</comment>
<dbReference type="Gene3D" id="3.40.50.150">
    <property type="entry name" value="Vaccinia Virus protein VP39"/>
    <property type="match status" value="1"/>
</dbReference>
<dbReference type="FunFam" id="3.40.50.150:FF:000053">
    <property type="entry name" value="Release factor glutamine methyltransferase"/>
    <property type="match status" value="1"/>
</dbReference>
<dbReference type="STRING" id="247633.GP2143_00787"/>
<dbReference type="Pfam" id="PF05175">
    <property type="entry name" value="MTS"/>
    <property type="match status" value="1"/>
</dbReference>
<keyword evidence="3 5" id="KW-0949">S-adenosyl-L-methionine</keyword>
<comment type="function">
    <text evidence="5">Methylates the class 1 translation termination release factors RF1/PrfA and RF2/PrfB on the glutamine residue of the universally conserved GGQ motif.</text>
</comment>
<feature type="binding site" evidence="5">
    <location>
        <position position="185"/>
    </location>
    <ligand>
        <name>S-adenosyl-L-methionine</name>
        <dbReference type="ChEBI" id="CHEBI:59789"/>
    </ligand>
</feature>
<dbReference type="InterPro" id="IPR007848">
    <property type="entry name" value="Small_mtfrase_dom"/>
</dbReference>
<dbReference type="GO" id="GO:0102559">
    <property type="term" value="F:peptide chain release factor N(5)-glutamine methyltransferase activity"/>
    <property type="evidence" value="ECO:0007669"/>
    <property type="project" value="UniProtKB-EC"/>
</dbReference>
<evidence type="ECO:0000313" key="9">
    <source>
        <dbReference type="Proteomes" id="UP000004931"/>
    </source>
</evidence>
<accession>A0YF35</accession>
<proteinExistence type="inferred from homology"/>
<dbReference type="InterPro" id="IPR002052">
    <property type="entry name" value="DNA_methylase_N6_adenine_CS"/>
</dbReference>
<dbReference type="eggNOG" id="COG2890">
    <property type="taxonomic scope" value="Bacteria"/>
</dbReference>
<evidence type="ECO:0000259" key="7">
    <source>
        <dbReference type="Pfam" id="PF17827"/>
    </source>
</evidence>
<dbReference type="NCBIfam" id="TIGR03534">
    <property type="entry name" value="RF_mod_PrmC"/>
    <property type="match status" value="1"/>
</dbReference>
<feature type="binding site" evidence="5">
    <location>
        <begin position="185"/>
        <end position="188"/>
    </location>
    <ligand>
        <name>substrate</name>
    </ligand>
</feature>
<feature type="binding site" evidence="5">
    <location>
        <position position="142"/>
    </location>
    <ligand>
        <name>S-adenosyl-L-methionine</name>
        <dbReference type="ChEBI" id="CHEBI:59789"/>
    </ligand>
</feature>
<dbReference type="GO" id="GO:0032259">
    <property type="term" value="P:methylation"/>
    <property type="evidence" value="ECO:0007669"/>
    <property type="project" value="UniProtKB-KW"/>
</dbReference>
<dbReference type="PROSITE" id="PS00092">
    <property type="entry name" value="N6_MTASE"/>
    <property type="match status" value="1"/>
</dbReference>
<dbReference type="InterPro" id="IPR004556">
    <property type="entry name" value="HemK-like"/>
</dbReference>
<feature type="domain" description="Methyltransferase small" evidence="6">
    <location>
        <begin position="104"/>
        <end position="194"/>
    </location>
</feature>
<dbReference type="Pfam" id="PF17827">
    <property type="entry name" value="PrmC_N"/>
    <property type="match status" value="1"/>
</dbReference>
<evidence type="ECO:0000259" key="6">
    <source>
        <dbReference type="Pfam" id="PF05175"/>
    </source>
</evidence>
<dbReference type="InterPro" id="IPR050320">
    <property type="entry name" value="N5-glutamine_MTase"/>
</dbReference>